<evidence type="ECO:0000256" key="2">
    <source>
        <dbReference type="ARBA" id="ARBA00005073"/>
    </source>
</evidence>
<dbReference type="Proteomes" id="UP000680348">
    <property type="component" value="Unassembled WGS sequence"/>
</dbReference>
<comment type="cofactor">
    <cofactor evidence="14">
        <name>heme b</name>
        <dbReference type="ChEBI" id="CHEBI:60344"/>
    </cofactor>
    <text evidence="14">Binds 1 heme b (iron(II)-protoporphyrin IX) group per subunit.</text>
</comment>
<comment type="function">
    <text evidence="14">Catalyzes the oxidation of protoporphyrinogen IX to protoporphyrin IX.</text>
</comment>
<feature type="transmembrane region" description="Helical" evidence="14">
    <location>
        <begin position="12"/>
        <end position="33"/>
    </location>
</feature>
<dbReference type="EC" id="1.3.99.-" evidence="14"/>
<dbReference type="HAMAP" id="MF_02239">
    <property type="entry name" value="HemJ"/>
    <property type="match status" value="1"/>
</dbReference>
<protein>
    <recommendedName>
        <fullName evidence="4 14">Protoporphyrinogen IX oxidase</fullName>
        <shortName evidence="14">PPO</shortName>
        <ecNumber evidence="14">1.3.99.-</ecNumber>
    </recommendedName>
</protein>
<evidence type="ECO:0000256" key="5">
    <source>
        <dbReference type="ARBA" id="ARBA00022475"/>
    </source>
</evidence>
<evidence type="ECO:0000256" key="4">
    <source>
        <dbReference type="ARBA" id="ARBA00017504"/>
    </source>
</evidence>
<evidence type="ECO:0000256" key="14">
    <source>
        <dbReference type="HAMAP-Rule" id="MF_02239"/>
    </source>
</evidence>
<keyword evidence="11 14" id="KW-0408">Iron</keyword>
<proteinExistence type="inferred from homology"/>
<evidence type="ECO:0000256" key="11">
    <source>
        <dbReference type="ARBA" id="ARBA00023004"/>
    </source>
</evidence>
<keyword evidence="8 14" id="KW-0479">Metal-binding</keyword>
<feature type="transmembrane region" description="Helical" evidence="14">
    <location>
        <begin position="117"/>
        <end position="135"/>
    </location>
</feature>
<evidence type="ECO:0000313" key="15">
    <source>
        <dbReference type="EMBL" id="MBS3649768.1"/>
    </source>
</evidence>
<keyword evidence="6 14" id="KW-0349">Heme</keyword>
<evidence type="ECO:0000256" key="10">
    <source>
        <dbReference type="ARBA" id="ARBA00023002"/>
    </source>
</evidence>
<keyword evidence="16" id="KW-1185">Reference proteome</keyword>
<evidence type="ECO:0000256" key="6">
    <source>
        <dbReference type="ARBA" id="ARBA00022617"/>
    </source>
</evidence>
<keyword evidence="12 14" id="KW-0472">Membrane</keyword>
<sequence length="177" mass="19722">MSGAAKRSGSMAATRAVVAMLVLAIAVALLFWWNPVGHYLWIKAAHVIAVISWMAGMLYLPRLFVYHADAERGSVQSETFKVMERRLYRAIINPAMIATWVLGLWLAWTGFGFSGGWLHAKIAAVLILSGVHGYLGGALRKFAEDRNDKPARHFRIVNEIPTVLMIFIVIMVIVKPF</sequence>
<dbReference type="InterPro" id="IPR005265">
    <property type="entry name" value="HemJ-like"/>
</dbReference>
<comment type="similarity">
    <text evidence="3 14">Belongs to the HemJ family.</text>
</comment>
<feature type="transmembrane region" description="Helical" evidence="14">
    <location>
        <begin position="156"/>
        <end position="174"/>
    </location>
</feature>
<feature type="transmembrane region" description="Helical" evidence="14">
    <location>
        <begin position="39"/>
        <end position="60"/>
    </location>
</feature>
<gene>
    <name evidence="15" type="primary">hemJ</name>
    <name evidence="15" type="ORF">KEU06_14240</name>
</gene>
<evidence type="ECO:0000313" key="16">
    <source>
        <dbReference type="Proteomes" id="UP000680348"/>
    </source>
</evidence>
<comment type="caution">
    <text evidence="15">The sequence shown here is derived from an EMBL/GenBank/DDBJ whole genome shotgun (WGS) entry which is preliminary data.</text>
</comment>
<name>A0A942DYL0_9HYPH</name>
<dbReference type="GO" id="GO:0070818">
    <property type="term" value="F:protoporphyrinogen oxidase activity"/>
    <property type="evidence" value="ECO:0007669"/>
    <property type="project" value="UniProtKB-UniRule"/>
</dbReference>
<comment type="catalytic activity">
    <reaction evidence="13 14">
        <text>protoporphyrinogen IX + 3 A = protoporphyrin IX + 3 AH2</text>
        <dbReference type="Rhea" id="RHEA:62000"/>
        <dbReference type="ChEBI" id="CHEBI:13193"/>
        <dbReference type="ChEBI" id="CHEBI:17499"/>
        <dbReference type="ChEBI" id="CHEBI:57306"/>
        <dbReference type="ChEBI" id="CHEBI:57307"/>
    </reaction>
</comment>
<evidence type="ECO:0000256" key="13">
    <source>
        <dbReference type="ARBA" id="ARBA00048390"/>
    </source>
</evidence>
<dbReference type="PANTHER" id="PTHR40255">
    <property type="entry name" value="UPF0093 MEMBRANE PROTEIN SLR1790"/>
    <property type="match status" value="1"/>
</dbReference>
<keyword evidence="7 14" id="KW-0812">Transmembrane</keyword>
<dbReference type="EMBL" id="JAGWCR010000007">
    <property type="protein sequence ID" value="MBS3649768.1"/>
    <property type="molecule type" value="Genomic_DNA"/>
</dbReference>
<keyword evidence="10 14" id="KW-0560">Oxidoreductase</keyword>
<feature type="transmembrane region" description="Helical" evidence="14">
    <location>
        <begin position="90"/>
        <end position="111"/>
    </location>
</feature>
<evidence type="ECO:0000256" key="9">
    <source>
        <dbReference type="ARBA" id="ARBA00022989"/>
    </source>
</evidence>
<dbReference type="GO" id="GO:0046872">
    <property type="term" value="F:metal ion binding"/>
    <property type="evidence" value="ECO:0007669"/>
    <property type="project" value="UniProtKB-KW"/>
</dbReference>
<keyword evidence="9 14" id="KW-1133">Transmembrane helix</keyword>
<comment type="subcellular location">
    <subcellularLocation>
        <location evidence="1 14">Cell membrane</location>
        <topology evidence="1 14">Multi-pass membrane protein</topology>
    </subcellularLocation>
</comment>
<dbReference type="PANTHER" id="PTHR40255:SF1">
    <property type="entry name" value="PROTOPORPHYRINOGEN IX OXIDASE"/>
    <property type="match status" value="1"/>
</dbReference>
<feature type="binding site" description="axial binding residue" evidence="14">
    <location>
        <position position="121"/>
    </location>
    <ligand>
        <name>heme</name>
        <dbReference type="ChEBI" id="CHEBI:30413"/>
    </ligand>
    <ligandPart>
        <name>Fe</name>
        <dbReference type="ChEBI" id="CHEBI:18248"/>
    </ligandPart>
</feature>
<evidence type="ECO:0000256" key="1">
    <source>
        <dbReference type="ARBA" id="ARBA00004651"/>
    </source>
</evidence>
<reference evidence="15" key="1">
    <citation type="submission" date="2021-04" db="EMBL/GenBank/DDBJ databases">
        <title>Pseudaminobacter soli sp. nov., isolated from paddy soil contaminated by heavy metals.</title>
        <authorList>
            <person name="Zhang K."/>
        </authorList>
    </citation>
    <scope>NUCLEOTIDE SEQUENCE</scope>
    <source>
        <strain evidence="15">19-2017</strain>
    </source>
</reference>
<comment type="subunit">
    <text evidence="14">Homodimer.</text>
</comment>
<feature type="binding site" description="axial binding residue" evidence="14">
    <location>
        <position position="46"/>
    </location>
    <ligand>
        <name>heme</name>
        <dbReference type="ChEBI" id="CHEBI:30413"/>
    </ligand>
    <ligandPart>
        <name>Fe</name>
        <dbReference type="ChEBI" id="CHEBI:18248"/>
    </ligandPart>
</feature>
<dbReference type="GO" id="GO:0006782">
    <property type="term" value="P:protoporphyrinogen IX biosynthetic process"/>
    <property type="evidence" value="ECO:0007669"/>
    <property type="project" value="UniProtKB-UniRule"/>
</dbReference>
<dbReference type="NCBIfam" id="TIGR00701">
    <property type="entry name" value="protoporphyrinogen oxidase HemJ"/>
    <property type="match status" value="1"/>
</dbReference>
<dbReference type="Pfam" id="PF03653">
    <property type="entry name" value="UPF0093"/>
    <property type="match status" value="1"/>
</dbReference>
<dbReference type="AlphaFoldDB" id="A0A942DYL0"/>
<keyword evidence="5 14" id="KW-1003">Cell membrane</keyword>
<evidence type="ECO:0000256" key="8">
    <source>
        <dbReference type="ARBA" id="ARBA00022723"/>
    </source>
</evidence>
<dbReference type="GO" id="GO:0005886">
    <property type="term" value="C:plasma membrane"/>
    <property type="evidence" value="ECO:0007669"/>
    <property type="project" value="UniProtKB-SubCell"/>
</dbReference>
<evidence type="ECO:0000256" key="12">
    <source>
        <dbReference type="ARBA" id="ARBA00023136"/>
    </source>
</evidence>
<evidence type="ECO:0000256" key="3">
    <source>
        <dbReference type="ARBA" id="ARBA00006501"/>
    </source>
</evidence>
<accession>A0A942DYL0</accession>
<organism evidence="15 16">
    <name type="scientific">Pseudaminobacter soli</name>
    <name type="common">ex Zhang et al. 2022</name>
    <dbReference type="NCBI Taxonomy" id="2831468"/>
    <lineage>
        <taxon>Bacteria</taxon>
        <taxon>Pseudomonadati</taxon>
        <taxon>Pseudomonadota</taxon>
        <taxon>Alphaproteobacteria</taxon>
        <taxon>Hyphomicrobiales</taxon>
        <taxon>Phyllobacteriaceae</taxon>
        <taxon>Pseudaminobacter</taxon>
    </lineage>
</organism>
<evidence type="ECO:0000256" key="7">
    <source>
        <dbReference type="ARBA" id="ARBA00022692"/>
    </source>
</evidence>
<comment type="pathway">
    <text evidence="2 14">Porphyrin-containing compound metabolism; protoporphyrin-IX biosynthesis; protoporphyrin-IX from protoporphyrinogen-IX: step 1/1.</text>
</comment>